<organism evidence="2 3">
    <name type="scientific">Arthrobacter bussei</name>
    <dbReference type="NCBI Taxonomy" id="2594179"/>
    <lineage>
        <taxon>Bacteria</taxon>
        <taxon>Bacillati</taxon>
        <taxon>Actinomycetota</taxon>
        <taxon>Actinomycetes</taxon>
        <taxon>Micrococcales</taxon>
        <taxon>Micrococcaceae</taxon>
        <taxon>Arthrobacter</taxon>
    </lineage>
</organism>
<dbReference type="GO" id="GO:0016740">
    <property type="term" value="F:transferase activity"/>
    <property type="evidence" value="ECO:0007669"/>
    <property type="project" value="UniProtKB-KW"/>
</dbReference>
<dbReference type="Proteomes" id="UP000326464">
    <property type="component" value="Unassembled WGS sequence"/>
</dbReference>
<evidence type="ECO:0000313" key="3">
    <source>
        <dbReference type="Proteomes" id="UP000326464"/>
    </source>
</evidence>
<dbReference type="Gene3D" id="3.90.1200.10">
    <property type="match status" value="1"/>
</dbReference>
<reference evidence="3" key="1">
    <citation type="submission" date="2019-07" db="EMBL/GenBank/DDBJ databases">
        <title>Arthrobacter KR32 sp. nov., isolated from mountain cheese made of cows milk.</title>
        <authorList>
            <person name="Flegler A."/>
        </authorList>
    </citation>
    <scope>NUCLEOTIDE SEQUENCE [LARGE SCALE GENOMIC DNA]</scope>
    <source>
        <strain evidence="3">KR32</strain>
    </source>
</reference>
<evidence type="ECO:0000259" key="1">
    <source>
        <dbReference type="Pfam" id="PF01636"/>
    </source>
</evidence>
<sequence length="283" mass="31489">MTAWHRGLLTPRQAGFVEAHLPAPLLVEDLSWNLVDTRVLHVRSGGHDVVVKAAPQPNHHIGREITAHETSTAPLVRADRTGRLVAADRDVNVLITTYLPGELVEGSGAEWVGDTYRQAGAALRLFHAQPAQTDAGYELRMTQKAIALLGRRHRVDAATESTVRRILEGYRPAPAVLVPTHGDWHPRNWLQADGRLQVIDFGRFDLRPASSDFCRLATRQWRDRPELEAAFLAGYGADPRDGDVWRVELLREAVGTAVWAFLVGDAAFEAQGHRMLREAMARF</sequence>
<dbReference type="InterPro" id="IPR002575">
    <property type="entry name" value="Aminoglycoside_PTrfase"/>
</dbReference>
<dbReference type="AlphaFoldDB" id="A0A7X1NS92"/>
<keyword evidence="3" id="KW-1185">Reference proteome</keyword>
<accession>A0A7X1NS92</accession>
<dbReference type="SUPFAM" id="SSF56112">
    <property type="entry name" value="Protein kinase-like (PK-like)"/>
    <property type="match status" value="1"/>
</dbReference>
<dbReference type="Pfam" id="PF01636">
    <property type="entry name" value="APH"/>
    <property type="match status" value="1"/>
</dbReference>
<dbReference type="OrthoDB" id="21342at2"/>
<keyword evidence="2" id="KW-0808">Transferase</keyword>
<proteinExistence type="predicted"/>
<dbReference type="EMBL" id="VJXX01000006">
    <property type="protein sequence ID" value="MPY12045.1"/>
    <property type="molecule type" value="Genomic_DNA"/>
</dbReference>
<name>A0A7X1NS92_9MICC</name>
<dbReference type="InterPro" id="IPR011009">
    <property type="entry name" value="Kinase-like_dom_sf"/>
</dbReference>
<feature type="domain" description="Aminoglycoside phosphotransferase" evidence="1">
    <location>
        <begin position="82"/>
        <end position="240"/>
    </location>
</feature>
<dbReference type="RefSeq" id="WP_152816899.1">
    <property type="nucleotide sequence ID" value="NZ_VJXX01000006.1"/>
</dbReference>
<gene>
    <name evidence="2" type="ORF">FNH21_15200</name>
</gene>
<comment type="caution">
    <text evidence="2">The sequence shown here is derived from an EMBL/GenBank/DDBJ whole genome shotgun (WGS) entry which is preliminary data.</text>
</comment>
<protein>
    <submittedName>
        <fullName evidence="2">Aminoglycoside phosphotransferase family protein</fullName>
    </submittedName>
</protein>
<evidence type="ECO:0000313" key="2">
    <source>
        <dbReference type="EMBL" id="MPY12045.1"/>
    </source>
</evidence>